<comment type="catalytic activity">
    <reaction evidence="1">
        <text>S-ubiquitinyl-[E2 ubiquitin-conjugating enzyme]-L-cysteine + [acceptor protein]-L-lysine = [E2 ubiquitin-conjugating enzyme]-L-cysteine + N(6)-ubiquitinyl-[acceptor protein]-L-lysine.</text>
        <dbReference type="EC" id="2.3.2.27"/>
    </reaction>
</comment>
<dbReference type="GO" id="GO:0007014">
    <property type="term" value="P:actin ubiquitination"/>
    <property type="evidence" value="ECO:0007669"/>
    <property type="project" value="Ensembl"/>
</dbReference>
<dbReference type="GO" id="GO:0045087">
    <property type="term" value="P:innate immune response"/>
    <property type="evidence" value="ECO:0007669"/>
    <property type="project" value="Ensembl"/>
</dbReference>
<dbReference type="GO" id="GO:0045666">
    <property type="term" value="P:positive regulation of neuron differentiation"/>
    <property type="evidence" value="ECO:0007669"/>
    <property type="project" value="Ensembl"/>
</dbReference>
<evidence type="ECO:0000256" key="15">
    <source>
        <dbReference type="ARBA" id="ARBA00023054"/>
    </source>
</evidence>
<feature type="repeat" description="NHL" evidence="21">
    <location>
        <begin position="534"/>
        <end position="569"/>
    </location>
</feature>
<dbReference type="GO" id="GO:0045862">
    <property type="term" value="P:positive regulation of proteolysis"/>
    <property type="evidence" value="ECO:0007669"/>
    <property type="project" value="Ensembl"/>
</dbReference>
<dbReference type="Gene3D" id="2.120.10.30">
    <property type="entry name" value="TolB, C-terminal domain"/>
    <property type="match status" value="2"/>
</dbReference>
<keyword evidence="13" id="KW-0862">Zinc</keyword>
<dbReference type="GO" id="GO:0006511">
    <property type="term" value="P:ubiquitin-dependent protein catabolic process"/>
    <property type="evidence" value="ECO:0007669"/>
    <property type="project" value="Ensembl"/>
</dbReference>
<dbReference type="InterPro" id="IPR027370">
    <property type="entry name" value="Znf-RING_euk"/>
</dbReference>
<dbReference type="RefSeq" id="XP_040975764.1">
    <property type="nucleotide sequence ID" value="XM_041119830.1"/>
</dbReference>
<dbReference type="GO" id="GO:0045444">
    <property type="term" value="P:fat cell differentiation"/>
    <property type="evidence" value="ECO:0007669"/>
    <property type="project" value="Ensembl"/>
</dbReference>
<dbReference type="OrthoDB" id="6105938at2759"/>
<dbReference type="InterPro" id="IPR011042">
    <property type="entry name" value="6-blade_b-propeller_TolB-like"/>
</dbReference>
<dbReference type="Pfam" id="PF01436">
    <property type="entry name" value="NHL"/>
    <property type="match status" value="3"/>
</dbReference>
<keyword evidence="15 22" id="KW-0175">Coiled coil</keyword>
<keyword evidence="11 20" id="KW-0863">Zinc-finger</keyword>
<dbReference type="GO" id="GO:1903883">
    <property type="term" value="P:positive regulation of interleukin-17-mediated signaling pathway"/>
    <property type="evidence" value="ECO:0007669"/>
    <property type="project" value="Ensembl"/>
</dbReference>
<dbReference type="InterPro" id="IPR017907">
    <property type="entry name" value="Znf_RING_CS"/>
</dbReference>
<evidence type="ECO:0000256" key="17">
    <source>
        <dbReference type="ARBA" id="ARBA00073068"/>
    </source>
</evidence>
<evidence type="ECO:0000256" key="16">
    <source>
        <dbReference type="ARBA" id="ARBA00066261"/>
    </source>
</evidence>
<feature type="repeat" description="NHL" evidence="21">
    <location>
        <begin position="485"/>
        <end position="528"/>
    </location>
</feature>
<dbReference type="GO" id="GO:0001894">
    <property type="term" value="P:tissue homeostasis"/>
    <property type="evidence" value="ECO:0007669"/>
    <property type="project" value="Ensembl"/>
</dbReference>
<dbReference type="GO" id="GO:0031369">
    <property type="term" value="F:translation initiation factor binding"/>
    <property type="evidence" value="ECO:0007669"/>
    <property type="project" value="Ensembl"/>
</dbReference>
<dbReference type="InParanoid" id="A0A663FK95"/>
<dbReference type="CDD" id="cd16587">
    <property type="entry name" value="RING-HC_TRIM32_C-VII"/>
    <property type="match status" value="1"/>
</dbReference>
<keyword evidence="12" id="KW-0833">Ubl conjugation pathway</keyword>
<dbReference type="InterPro" id="IPR013083">
    <property type="entry name" value="Znf_RING/FYVE/PHD"/>
</dbReference>
<keyword evidence="10" id="KW-0677">Repeat</keyword>
<evidence type="ECO:0000313" key="25">
    <source>
        <dbReference type="Ensembl" id="ENSACCP00020024779.1"/>
    </source>
</evidence>
<comment type="similarity">
    <text evidence="4">Belongs to the TRIM/RBCC family.</text>
</comment>
<feature type="repeat" description="NHL" evidence="21">
    <location>
        <begin position="428"/>
        <end position="471"/>
    </location>
</feature>
<evidence type="ECO:0000256" key="10">
    <source>
        <dbReference type="ARBA" id="ARBA00022737"/>
    </source>
</evidence>
<dbReference type="GO" id="GO:0070534">
    <property type="term" value="P:protein K63-linked ubiquitination"/>
    <property type="evidence" value="ECO:0007669"/>
    <property type="project" value="Ensembl"/>
</dbReference>
<dbReference type="GO" id="GO:0003723">
    <property type="term" value="F:RNA binding"/>
    <property type="evidence" value="ECO:0007669"/>
    <property type="project" value="Ensembl"/>
</dbReference>
<dbReference type="CDD" id="cd14961">
    <property type="entry name" value="NHL_TRIM32_like"/>
    <property type="match status" value="1"/>
</dbReference>
<dbReference type="PROSITE" id="PS50119">
    <property type="entry name" value="ZF_BBOX"/>
    <property type="match status" value="1"/>
</dbReference>
<dbReference type="SMART" id="SM00336">
    <property type="entry name" value="BBOX"/>
    <property type="match status" value="1"/>
</dbReference>
<evidence type="ECO:0000256" key="5">
    <source>
        <dbReference type="ARBA" id="ARBA00012483"/>
    </source>
</evidence>
<dbReference type="GO" id="GO:0017022">
    <property type="term" value="F:myosin binding"/>
    <property type="evidence" value="ECO:0007669"/>
    <property type="project" value="Ensembl"/>
</dbReference>
<dbReference type="Gene3D" id="3.30.40.10">
    <property type="entry name" value="Zinc/RING finger domain, C3HC4 (zinc finger)"/>
    <property type="match status" value="1"/>
</dbReference>
<dbReference type="GO" id="GO:0032897">
    <property type="term" value="P:negative regulation of viral transcription"/>
    <property type="evidence" value="ECO:0007669"/>
    <property type="project" value="Ensembl"/>
</dbReference>
<dbReference type="GO" id="GO:0005634">
    <property type="term" value="C:nucleus"/>
    <property type="evidence" value="ECO:0007669"/>
    <property type="project" value="Ensembl"/>
</dbReference>
<evidence type="ECO:0000256" key="11">
    <source>
        <dbReference type="ARBA" id="ARBA00022771"/>
    </source>
</evidence>
<keyword evidence="7" id="KW-0597">Phosphoprotein</keyword>
<dbReference type="PANTHER" id="PTHR25464:SF3">
    <property type="entry name" value="E3 UBIQUITIN-PROTEIN LIGASE TRIM32"/>
    <property type="match status" value="1"/>
</dbReference>
<dbReference type="GO" id="GO:0010994">
    <property type="term" value="P:free ubiquitin chain polymerization"/>
    <property type="evidence" value="ECO:0007669"/>
    <property type="project" value="Ensembl"/>
</dbReference>
<dbReference type="PROSITE" id="PS00518">
    <property type="entry name" value="ZF_RING_1"/>
    <property type="match status" value="1"/>
</dbReference>
<dbReference type="GO" id="GO:0030335">
    <property type="term" value="P:positive regulation of cell migration"/>
    <property type="evidence" value="ECO:0007669"/>
    <property type="project" value="Ensembl"/>
</dbReference>
<organism evidence="25 26">
    <name type="scientific">Aquila chrysaetos chrysaetos</name>
    <dbReference type="NCBI Taxonomy" id="223781"/>
    <lineage>
        <taxon>Eukaryota</taxon>
        <taxon>Metazoa</taxon>
        <taxon>Chordata</taxon>
        <taxon>Craniata</taxon>
        <taxon>Vertebrata</taxon>
        <taxon>Euteleostomi</taxon>
        <taxon>Archelosauria</taxon>
        <taxon>Archosauria</taxon>
        <taxon>Dinosauria</taxon>
        <taxon>Saurischia</taxon>
        <taxon>Theropoda</taxon>
        <taxon>Coelurosauria</taxon>
        <taxon>Aves</taxon>
        <taxon>Neognathae</taxon>
        <taxon>Neoaves</taxon>
        <taxon>Telluraves</taxon>
        <taxon>Accipitrimorphae</taxon>
        <taxon>Accipitriformes</taxon>
        <taxon>Accipitridae</taxon>
        <taxon>Accipitrinae</taxon>
        <taxon>Aquila</taxon>
    </lineage>
</organism>
<proteinExistence type="inferred from homology"/>
<dbReference type="GO" id="GO:0043123">
    <property type="term" value="P:positive regulation of canonical NF-kappaB signal transduction"/>
    <property type="evidence" value="ECO:0007669"/>
    <property type="project" value="Ensembl"/>
</dbReference>
<evidence type="ECO:0000259" key="23">
    <source>
        <dbReference type="PROSITE" id="PS50089"/>
    </source>
</evidence>
<dbReference type="InterPro" id="IPR001841">
    <property type="entry name" value="Znf_RING"/>
</dbReference>
<dbReference type="GO" id="GO:0061824">
    <property type="term" value="P:cytosolic ciliogenesis"/>
    <property type="evidence" value="ECO:0007669"/>
    <property type="project" value="Ensembl"/>
</dbReference>
<dbReference type="Gene3D" id="3.30.160.60">
    <property type="entry name" value="Classic Zinc Finger"/>
    <property type="match status" value="1"/>
</dbReference>
<dbReference type="PANTHER" id="PTHR25464">
    <property type="entry name" value="TRIPARTITE MOTIF-CONTAINING PROTEIN 2-LIKE PROTEIN"/>
    <property type="match status" value="1"/>
</dbReference>
<dbReference type="GO" id="GO:0005863">
    <property type="term" value="C:striated muscle myosin thick filament"/>
    <property type="evidence" value="ECO:0007669"/>
    <property type="project" value="Ensembl"/>
</dbReference>
<dbReference type="EC" id="2.3.2.27" evidence="5"/>
<keyword evidence="26" id="KW-1185">Reference proteome</keyword>
<comment type="pathway">
    <text evidence="3">Protein modification; protein ubiquitination.</text>
</comment>
<reference evidence="25" key="2">
    <citation type="submission" date="2025-09" db="UniProtKB">
        <authorList>
            <consortium name="Ensembl"/>
        </authorList>
    </citation>
    <scope>IDENTIFICATION</scope>
</reference>
<dbReference type="Proteomes" id="UP000472275">
    <property type="component" value="Chromosome 24"/>
</dbReference>
<dbReference type="SMART" id="SM00184">
    <property type="entry name" value="RING"/>
    <property type="match status" value="1"/>
</dbReference>
<dbReference type="FunFam" id="2.120.10.30:FF:000034">
    <property type="entry name" value="E3 ubiquitin-protein ligase TRIM32"/>
    <property type="match status" value="1"/>
</dbReference>
<evidence type="ECO:0000256" key="21">
    <source>
        <dbReference type="PROSITE-ProRule" id="PRU00504"/>
    </source>
</evidence>
<comment type="subunit">
    <text evidence="16">It self-associates. Interacts with DTNBP1. Interacts with PIAS4/PIASY upon treatment with UVB and TNF-alpha. Interacts with AMBRA1; promoting activation of ULK1 through unanchored 'Lys-63'-linked polyubiquitin chains. Interacts with TICAM1 and TAX1BP1; these interactions target TICAM1 to TAX1BP1-mediated selective autophagic degradation.</text>
</comment>
<dbReference type="AlphaFoldDB" id="A0A663FK95"/>
<dbReference type="GO" id="GO:1903265">
    <property type="term" value="P:positive regulation of tumor necrosis factor-mediated signaling pathway"/>
    <property type="evidence" value="ECO:0007669"/>
    <property type="project" value="Ensembl"/>
</dbReference>
<evidence type="ECO:0000256" key="19">
    <source>
        <dbReference type="ARBA" id="ARBA00076816"/>
    </source>
</evidence>
<feature type="domain" description="RING-type" evidence="23">
    <location>
        <begin position="94"/>
        <end position="139"/>
    </location>
</feature>
<dbReference type="FunFam" id="2.120.10.30:FF:000039">
    <property type="entry name" value="E3 ubiquitin-protein ligase TRIM32"/>
    <property type="match status" value="1"/>
</dbReference>
<evidence type="ECO:0000256" key="20">
    <source>
        <dbReference type="PROSITE-ProRule" id="PRU00024"/>
    </source>
</evidence>
<feature type="repeat" description="NHL" evidence="21">
    <location>
        <begin position="632"/>
        <end position="675"/>
    </location>
</feature>
<evidence type="ECO:0000256" key="13">
    <source>
        <dbReference type="ARBA" id="ARBA00022833"/>
    </source>
</evidence>
<dbReference type="RefSeq" id="XP_040975765.1">
    <property type="nucleotide sequence ID" value="XM_041119831.1"/>
</dbReference>
<dbReference type="Ensembl" id="ENSACCT00020025896.1">
    <property type="protein sequence ID" value="ENSACCP00020024779.1"/>
    <property type="gene ID" value="ENSACCG00020016971.1"/>
</dbReference>
<dbReference type="GO" id="GO:0005776">
    <property type="term" value="C:autophagosome"/>
    <property type="evidence" value="ECO:0007669"/>
    <property type="project" value="Ensembl"/>
</dbReference>
<dbReference type="GO" id="GO:0005813">
    <property type="term" value="C:centrosome"/>
    <property type="evidence" value="ECO:0007669"/>
    <property type="project" value="Ensembl"/>
</dbReference>
<feature type="coiled-coil region" evidence="22">
    <location>
        <begin position="213"/>
        <end position="247"/>
    </location>
</feature>
<dbReference type="InterPro" id="IPR001258">
    <property type="entry name" value="NHL_repeat"/>
</dbReference>
<dbReference type="SUPFAM" id="SSF57845">
    <property type="entry name" value="B-box zinc-binding domain"/>
    <property type="match status" value="1"/>
</dbReference>
<dbReference type="GO" id="GO:0042594">
    <property type="term" value="P:response to starvation"/>
    <property type="evidence" value="ECO:0007669"/>
    <property type="project" value="Ensembl"/>
</dbReference>
<dbReference type="GO" id="GO:1905161">
    <property type="term" value="P:protein localization to phagocytic vesicle"/>
    <property type="evidence" value="ECO:0007669"/>
    <property type="project" value="Ensembl"/>
</dbReference>
<comment type="subcellular location">
    <subcellularLocation>
        <location evidence="2">Cytoplasm</location>
    </subcellularLocation>
</comment>
<dbReference type="GO" id="GO:0009411">
    <property type="term" value="P:response to UV"/>
    <property type="evidence" value="ECO:0007669"/>
    <property type="project" value="Ensembl"/>
</dbReference>
<dbReference type="GeneID" id="115334970"/>
<evidence type="ECO:0000256" key="3">
    <source>
        <dbReference type="ARBA" id="ARBA00004906"/>
    </source>
</evidence>
<evidence type="ECO:0000256" key="14">
    <source>
        <dbReference type="ARBA" id="ARBA00022843"/>
    </source>
</evidence>
<accession>A0A663FK95</accession>
<dbReference type="GO" id="GO:0034144">
    <property type="term" value="P:negative regulation of toll-like receptor 4 signaling pathway"/>
    <property type="evidence" value="ECO:0007669"/>
    <property type="project" value="Ensembl"/>
</dbReference>
<dbReference type="GO" id="GO:0045732">
    <property type="term" value="P:positive regulation of protein catabolic process"/>
    <property type="evidence" value="ECO:0007669"/>
    <property type="project" value="Ensembl"/>
</dbReference>
<dbReference type="GO" id="GO:2000786">
    <property type="term" value="P:positive regulation of autophagosome assembly"/>
    <property type="evidence" value="ECO:0007669"/>
    <property type="project" value="Ensembl"/>
</dbReference>
<evidence type="ECO:0000256" key="22">
    <source>
        <dbReference type="SAM" id="Coils"/>
    </source>
</evidence>
<dbReference type="InterPro" id="IPR000315">
    <property type="entry name" value="Znf_B-box"/>
</dbReference>
<evidence type="ECO:0000259" key="24">
    <source>
        <dbReference type="PROSITE" id="PS50119"/>
    </source>
</evidence>
<dbReference type="GO" id="GO:0042802">
    <property type="term" value="F:identical protein binding"/>
    <property type="evidence" value="ECO:0007669"/>
    <property type="project" value="Ensembl"/>
</dbReference>
<dbReference type="SUPFAM" id="SSF57850">
    <property type="entry name" value="RING/U-box"/>
    <property type="match status" value="1"/>
</dbReference>
<dbReference type="GO" id="GO:0044790">
    <property type="term" value="P:suppression of viral release by host"/>
    <property type="evidence" value="ECO:0007669"/>
    <property type="project" value="Ensembl"/>
</dbReference>
<evidence type="ECO:0000256" key="6">
    <source>
        <dbReference type="ARBA" id="ARBA00022490"/>
    </source>
</evidence>
<dbReference type="Pfam" id="PF13445">
    <property type="entry name" value="zf-RING_UBOX"/>
    <property type="match status" value="1"/>
</dbReference>
<keyword evidence="8" id="KW-0808">Transferase</keyword>
<evidence type="ECO:0000256" key="7">
    <source>
        <dbReference type="ARBA" id="ARBA00022553"/>
    </source>
</evidence>
<dbReference type="CTD" id="22954"/>
<evidence type="ECO:0000256" key="1">
    <source>
        <dbReference type="ARBA" id="ARBA00000900"/>
    </source>
</evidence>
<dbReference type="SUPFAM" id="SSF101898">
    <property type="entry name" value="NHL repeat"/>
    <property type="match status" value="1"/>
</dbReference>
<dbReference type="PROSITE" id="PS50089">
    <property type="entry name" value="ZF_RING_2"/>
    <property type="match status" value="1"/>
</dbReference>
<dbReference type="GO" id="GO:0034142">
    <property type="term" value="P:toll-like receptor 4 signaling pathway"/>
    <property type="evidence" value="ECO:0007669"/>
    <property type="project" value="Ensembl"/>
</dbReference>
<dbReference type="GO" id="GO:0046716">
    <property type="term" value="P:muscle cell cellular homeostasis"/>
    <property type="evidence" value="ECO:0007669"/>
    <property type="project" value="Ensembl"/>
</dbReference>
<reference evidence="25" key="1">
    <citation type="submission" date="2025-08" db="UniProtKB">
        <authorList>
            <consortium name="Ensembl"/>
        </authorList>
    </citation>
    <scope>IDENTIFICATION</scope>
</reference>
<dbReference type="GO" id="GO:0048147">
    <property type="term" value="P:negative regulation of fibroblast proliferation"/>
    <property type="evidence" value="ECO:0007669"/>
    <property type="project" value="Ensembl"/>
</dbReference>
<protein>
    <recommendedName>
        <fullName evidence="17">E3 ubiquitin-protein ligase TRIM32</fullName>
        <ecNumber evidence="5">2.3.2.27</ecNumber>
    </recommendedName>
    <alternativeName>
        <fullName evidence="18">RING-type E3 ubiquitin transferase TRIM32</fullName>
    </alternativeName>
    <alternativeName>
        <fullName evidence="19">Tripartite motif-containing protein 32</fullName>
    </alternativeName>
</protein>
<dbReference type="GO" id="GO:0034612">
    <property type="term" value="P:response to tumor necrosis factor"/>
    <property type="evidence" value="ECO:0007669"/>
    <property type="project" value="Ensembl"/>
</dbReference>
<dbReference type="GO" id="GO:0045787">
    <property type="term" value="P:positive regulation of cell cycle"/>
    <property type="evidence" value="ECO:0007669"/>
    <property type="project" value="Ensembl"/>
</dbReference>
<dbReference type="GO" id="GO:1902018">
    <property type="term" value="P:negative regulation of cilium assembly"/>
    <property type="evidence" value="ECO:0007669"/>
    <property type="project" value="Ensembl"/>
</dbReference>
<evidence type="ECO:0000256" key="8">
    <source>
        <dbReference type="ARBA" id="ARBA00022679"/>
    </source>
</evidence>
<dbReference type="GO" id="GO:1902230">
    <property type="term" value="P:negative regulation of intrinsic apoptotic signaling pathway in response to DNA damage"/>
    <property type="evidence" value="ECO:0007669"/>
    <property type="project" value="Ensembl"/>
</dbReference>
<evidence type="ECO:0000256" key="9">
    <source>
        <dbReference type="ARBA" id="ARBA00022723"/>
    </source>
</evidence>
<dbReference type="GO" id="GO:0030307">
    <property type="term" value="P:positive regulation of cell growth"/>
    <property type="evidence" value="ECO:0007669"/>
    <property type="project" value="Ensembl"/>
</dbReference>
<dbReference type="GO" id="GO:0000045">
    <property type="term" value="P:autophagosome assembly"/>
    <property type="evidence" value="ECO:0007669"/>
    <property type="project" value="Ensembl"/>
</dbReference>
<name>A0A663FK95_AQUCH</name>
<dbReference type="PROSITE" id="PS51125">
    <property type="entry name" value="NHL"/>
    <property type="match status" value="5"/>
</dbReference>
<dbReference type="GO" id="GO:0003713">
    <property type="term" value="F:transcription coactivator activity"/>
    <property type="evidence" value="ECO:0007669"/>
    <property type="project" value="Ensembl"/>
</dbReference>
<sequence length="723" mass="80571">MLGLISLDFRKLCKLGGLAAGDGHHEEMIQSSISIGLPYCCHYTSFSSTYKFCKIGAPWNRCEYKTLHRLKLPWKTMAAAPHLNSDALREVLECPICMESFTEEHLRPKLLHCGHTICKQCLEKLLANSINGIRCPFCSKITRITSLAQLTDNLTVLKIIDTAGLGEVVGLLMCKVCGRRLPRHFCKSCSLVLCEPCKETSHMPQGHRVIAIKEAAEERRREFGTRLARLRELMGDLQKRKASLEGVSRDLQSRYKAVLQDYSKEERKIQEELARSRKFFTTSLSEVEKVNNQVMEEQAYLLNLAEVQIMSRCDYFLAKIKLGDIALLEEAADEEEPELTNSLPRELTLQEVELLKVSHVGPLQIGQVVKKPRTVNMEESLMESAASSSASFREPDLVQEEASCTPHSSPAKPRMPEAATSIQQCHFIKKMGSKGSLPGMFNLPVSLHVTLQGEVLVADRGNFRIQVFTRKGFLKEIRRSPSGIDSFVLSFLGADLPNLTPLSVTMNCHGLIGVTDSYDNSVKVYTMDGHCVACHRSQLSKPWGIAALPSGQFVVTDVEGGKLWCFTVDRGVGVVKYSCLCSAVRPKFVTCDAEGTIYFTQGLGLNLENRQYEHHLEGGFSIGSVGPDGQLGRQISHFFSENEDFRCIAGMCVDARGDLIVADSSRKEILHFPKGGGYNILIREGLTCPIGIAITPKGQLLVLDCWDHCIKIYSYHLRRYSTP</sequence>
<dbReference type="FunFam" id="3.30.40.10:FF:000314">
    <property type="entry name" value="E3 ubiquitin-protein ligase TRIM32"/>
    <property type="match status" value="1"/>
</dbReference>
<evidence type="ECO:0000256" key="2">
    <source>
        <dbReference type="ARBA" id="ARBA00004496"/>
    </source>
</evidence>
<dbReference type="GO" id="GO:0050769">
    <property type="term" value="P:positive regulation of neurogenesis"/>
    <property type="evidence" value="ECO:0007669"/>
    <property type="project" value="Ensembl"/>
</dbReference>
<dbReference type="GO" id="GO:0043130">
    <property type="term" value="F:ubiquitin binding"/>
    <property type="evidence" value="ECO:0007669"/>
    <property type="project" value="Ensembl"/>
</dbReference>
<gene>
    <name evidence="25" type="primary">TRIM32</name>
</gene>
<dbReference type="RefSeq" id="XP_040975763.1">
    <property type="nucleotide sequence ID" value="XM_041119829.1"/>
</dbReference>
<keyword evidence="14" id="KW-0832">Ubl conjugation</keyword>
<dbReference type="GeneTree" id="ENSGT00940000160949"/>
<evidence type="ECO:0000256" key="12">
    <source>
        <dbReference type="ARBA" id="ARBA00022786"/>
    </source>
</evidence>
<keyword evidence="6" id="KW-0963">Cytoplasm</keyword>
<evidence type="ECO:0000256" key="18">
    <source>
        <dbReference type="ARBA" id="ARBA00075992"/>
    </source>
</evidence>
<dbReference type="GO" id="GO:1903886">
    <property type="term" value="P:positive regulation of chemokine (C-C motif) ligand 20 production"/>
    <property type="evidence" value="ECO:0007669"/>
    <property type="project" value="Ensembl"/>
</dbReference>
<evidence type="ECO:0000256" key="4">
    <source>
        <dbReference type="ARBA" id="ARBA00008518"/>
    </source>
</evidence>
<keyword evidence="9" id="KW-0479">Metal-binding</keyword>
<dbReference type="GO" id="GO:0008270">
    <property type="term" value="F:zinc ion binding"/>
    <property type="evidence" value="ECO:0007669"/>
    <property type="project" value="UniProtKB-KW"/>
</dbReference>
<dbReference type="GO" id="GO:0051155">
    <property type="term" value="P:positive regulation of striated muscle cell differentiation"/>
    <property type="evidence" value="ECO:0007669"/>
    <property type="project" value="Ensembl"/>
</dbReference>
<dbReference type="GO" id="GO:0033554">
    <property type="term" value="P:cellular response to stress"/>
    <property type="evidence" value="ECO:0007669"/>
    <property type="project" value="Ensembl"/>
</dbReference>
<feature type="domain" description="B box-type" evidence="24">
    <location>
        <begin position="169"/>
        <end position="212"/>
    </location>
</feature>
<feature type="repeat" description="NHL" evidence="21">
    <location>
        <begin position="686"/>
        <end position="716"/>
    </location>
</feature>
<evidence type="ECO:0000313" key="26">
    <source>
        <dbReference type="Proteomes" id="UP000472275"/>
    </source>
</evidence>
<dbReference type="GO" id="GO:0006979">
    <property type="term" value="P:response to oxidative stress"/>
    <property type="evidence" value="ECO:0007669"/>
    <property type="project" value="Ensembl"/>
</dbReference>
<dbReference type="GO" id="GO:0061564">
    <property type="term" value="P:axon development"/>
    <property type="evidence" value="ECO:0007669"/>
    <property type="project" value="Ensembl"/>
</dbReference>
<dbReference type="GO" id="GO:0061630">
    <property type="term" value="F:ubiquitin protein ligase activity"/>
    <property type="evidence" value="ECO:0007669"/>
    <property type="project" value="UniProtKB-EC"/>
</dbReference>